<proteinExistence type="inferred from homology"/>
<comment type="similarity">
    <text evidence="5">Belongs to the OXA1/ALB3/YidC family.</text>
</comment>
<dbReference type="PANTHER" id="PTHR12428:SF65">
    <property type="entry name" value="CYTOCHROME C OXIDASE ASSEMBLY PROTEIN COX18, MITOCHONDRIAL"/>
    <property type="match status" value="1"/>
</dbReference>
<keyword evidence="4 6" id="KW-0472">Membrane</keyword>
<evidence type="ECO:0000256" key="4">
    <source>
        <dbReference type="ARBA" id="ARBA00023136"/>
    </source>
</evidence>
<sequence>MFTFIWYQLLYKPLYNLLILFYSASPGPDLGLAVIFLAFFIRIALLPLSFRGARSEYRLTQLEPVIEVIKKRYRYDLEKQRSAIKELLQDNKVNVFSNFFSIVFQIFFLVILYKIFASGLQLVGHNQLYDFMPDPGVIDPYFLEKINLIVPNNTASLFVAFMVFFHQAIQRVKKKADATSLEKAMLFVLPLVTYFATLLLPSAKAIFIAASVLFSLLVRGIKTIIIRLFVKDENLKANINSYIGGE</sequence>
<keyword evidence="3 6" id="KW-1133">Transmembrane helix</keyword>
<evidence type="ECO:0000259" key="7">
    <source>
        <dbReference type="Pfam" id="PF02096"/>
    </source>
</evidence>
<dbReference type="Proteomes" id="UP000176420">
    <property type="component" value="Unassembled WGS sequence"/>
</dbReference>
<keyword evidence="2 5" id="KW-0812">Transmembrane</keyword>
<accession>A0A1G2BFZ7</accession>
<feature type="domain" description="Membrane insertase YidC/Oxa/ALB C-terminal" evidence="7">
    <location>
        <begin position="31"/>
        <end position="217"/>
    </location>
</feature>
<evidence type="ECO:0000256" key="6">
    <source>
        <dbReference type="SAM" id="Phobius"/>
    </source>
</evidence>
<dbReference type="InterPro" id="IPR001708">
    <property type="entry name" value="YidC/ALB3/OXA1/COX18"/>
</dbReference>
<gene>
    <name evidence="8" type="ORF">A2319_00965</name>
</gene>
<feature type="transmembrane region" description="Helical" evidence="6">
    <location>
        <begin position="95"/>
        <end position="116"/>
    </location>
</feature>
<evidence type="ECO:0000256" key="1">
    <source>
        <dbReference type="ARBA" id="ARBA00004141"/>
    </source>
</evidence>
<dbReference type="InterPro" id="IPR028055">
    <property type="entry name" value="YidC/Oxa/ALB_C"/>
</dbReference>
<dbReference type="AlphaFoldDB" id="A0A1G2BFZ7"/>
<dbReference type="GO" id="GO:0032977">
    <property type="term" value="F:membrane insertase activity"/>
    <property type="evidence" value="ECO:0007669"/>
    <property type="project" value="InterPro"/>
</dbReference>
<dbReference type="Pfam" id="PF02096">
    <property type="entry name" value="60KD_IMP"/>
    <property type="match status" value="1"/>
</dbReference>
<evidence type="ECO:0000256" key="5">
    <source>
        <dbReference type="RuleBase" id="RU003945"/>
    </source>
</evidence>
<evidence type="ECO:0000256" key="2">
    <source>
        <dbReference type="ARBA" id="ARBA00022692"/>
    </source>
</evidence>
<evidence type="ECO:0000256" key="3">
    <source>
        <dbReference type="ARBA" id="ARBA00022989"/>
    </source>
</evidence>
<feature type="transmembrane region" description="Helical" evidence="6">
    <location>
        <begin position="149"/>
        <end position="169"/>
    </location>
</feature>
<dbReference type="EMBL" id="MHKI01000010">
    <property type="protein sequence ID" value="OGY87200.1"/>
    <property type="molecule type" value="Genomic_DNA"/>
</dbReference>
<comment type="caution">
    <text evidence="8">The sequence shown here is derived from an EMBL/GenBank/DDBJ whole genome shotgun (WGS) entry which is preliminary data.</text>
</comment>
<name>A0A1G2BFZ7_9BACT</name>
<dbReference type="GO" id="GO:0051205">
    <property type="term" value="P:protein insertion into membrane"/>
    <property type="evidence" value="ECO:0007669"/>
    <property type="project" value="TreeGrafter"/>
</dbReference>
<evidence type="ECO:0000313" key="9">
    <source>
        <dbReference type="Proteomes" id="UP000176420"/>
    </source>
</evidence>
<evidence type="ECO:0000313" key="8">
    <source>
        <dbReference type="EMBL" id="OGY87200.1"/>
    </source>
</evidence>
<comment type="subcellular location">
    <subcellularLocation>
        <location evidence="1 5">Membrane</location>
        <topology evidence="1 5">Multi-pass membrane protein</topology>
    </subcellularLocation>
</comment>
<protein>
    <recommendedName>
        <fullName evidence="7">Membrane insertase YidC/Oxa/ALB C-terminal domain-containing protein</fullName>
    </recommendedName>
</protein>
<feature type="transmembrane region" description="Helical" evidence="6">
    <location>
        <begin position="206"/>
        <end position="230"/>
    </location>
</feature>
<reference evidence="8 9" key="1">
    <citation type="journal article" date="2016" name="Nat. Commun.">
        <title>Thousands of microbial genomes shed light on interconnected biogeochemical processes in an aquifer system.</title>
        <authorList>
            <person name="Anantharaman K."/>
            <person name="Brown C.T."/>
            <person name="Hug L.A."/>
            <person name="Sharon I."/>
            <person name="Castelle C.J."/>
            <person name="Probst A.J."/>
            <person name="Thomas B.C."/>
            <person name="Singh A."/>
            <person name="Wilkins M.J."/>
            <person name="Karaoz U."/>
            <person name="Brodie E.L."/>
            <person name="Williams K.H."/>
            <person name="Hubbard S.S."/>
            <person name="Banfield J.F."/>
        </authorList>
    </citation>
    <scope>NUCLEOTIDE SEQUENCE [LARGE SCALE GENOMIC DNA]</scope>
</reference>
<dbReference type="PANTHER" id="PTHR12428">
    <property type="entry name" value="OXA1"/>
    <property type="match status" value="1"/>
</dbReference>
<organism evidence="8 9">
    <name type="scientific">Candidatus Kerfeldbacteria bacterium RIFOXYB2_FULL_38_14</name>
    <dbReference type="NCBI Taxonomy" id="1798547"/>
    <lineage>
        <taxon>Bacteria</taxon>
        <taxon>Candidatus Kerfeldiibacteriota</taxon>
    </lineage>
</organism>
<feature type="transmembrane region" description="Helical" evidence="6">
    <location>
        <begin position="30"/>
        <end position="50"/>
    </location>
</feature>
<dbReference type="GO" id="GO:0005886">
    <property type="term" value="C:plasma membrane"/>
    <property type="evidence" value="ECO:0007669"/>
    <property type="project" value="TreeGrafter"/>
</dbReference>
<feature type="transmembrane region" description="Helical" evidence="6">
    <location>
        <begin position="181"/>
        <end position="200"/>
    </location>
</feature>